<dbReference type="PANTHER" id="PTHR31241">
    <property type="entry name" value="DEHYDRATION-RESPONSIVE ELEMENT-BINDING PROTEIN 2C"/>
    <property type="match status" value="1"/>
</dbReference>
<dbReference type="GO" id="GO:0003700">
    <property type="term" value="F:DNA-binding transcription factor activity"/>
    <property type="evidence" value="ECO:0007669"/>
    <property type="project" value="InterPro"/>
</dbReference>
<dbReference type="CDD" id="cd00018">
    <property type="entry name" value="AP2"/>
    <property type="match status" value="1"/>
</dbReference>
<dbReference type="Proteomes" id="UP001293593">
    <property type="component" value="Unassembled WGS sequence"/>
</dbReference>
<evidence type="ECO:0000313" key="10">
    <source>
        <dbReference type="Proteomes" id="UP001293593"/>
    </source>
</evidence>
<dbReference type="GO" id="GO:0006950">
    <property type="term" value="P:response to stress"/>
    <property type="evidence" value="ECO:0007669"/>
    <property type="project" value="TreeGrafter"/>
</dbReference>
<dbReference type="PANTHER" id="PTHR31241:SF24">
    <property type="entry name" value="ETHYLENE-RESPONSIVE TRANSCRIPTION FACTOR ABI4"/>
    <property type="match status" value="1"/>
</dbReference>
<dbReference type="InterPro" id="IPR016177">
    <property type="entry name" value="DNA-bd_dom_sf"/>
</dbReference>
<comment type="subcellular location">
    <subcellularLocation>
        <location evidence="1">Nucleus</location>
    </subcellularLocation>
</comment>
<dbReference type="InterPro" id="IPR036955">
    <property type="entry name" value="AP2/ERF_dom_sf"/>
</dbReference>
<comment type="caution">
    <text evidence="9">The sequence shown here is derived from an EMBL/GenBank/DDBJ whole genome shotgun (WGS) entry which is preliminary data.</text>
</comment>
<dbReference type="PRINTS" id="PR00367">
    <property type="entry name" value="ETHRSPELEMNT"/>
</dbReference>
<name>A0AAE1JSQ8_9FABA</name>
<protein>
    <recommendedName>
        <fullName evidence="8">AP2/ERF domain-containing protein</fullName>
    </recommendedName>
</protein>
<keyword evidence="2" id="KW-0805">Transcription regulation</keyword>
<dbReference type="GO" id="GO:0045893">
    <property type="term" value="P:positive regulation of DNA-templated transcription"/>
    <property type="evidence" value="ECO:0007669"/>
    <property type="project" value="TreeGrafter"/>
</dbReference>
<reference evidence="9" key="1">
    <citation type="submission" date="2023-10" db="EMBL/GenBank/DDBJ databases">
        <title>Chromosome-level genome of the transformable northern wattle, Acacia crassicarpa.</title>
        <authorList>
            <person name="Massaro I."/>
            <person name="Sinha N.R."/>
            <person name="Poethig S."/>
            <person name="Leichty A.R."/>
        </authorList>
    </citation>
    <scope>NUCLEOTIDE SEQUENCE</scope>
    <source>
        <strain evidence="9">Acra3RX</strain>
        <tissue evidence="9">Leaf</tissue>
    </source>
</reference>
<dbReference type="FunFam" id="3.30.730.10:FF:000001">
    <property type="entry name" value="Ethylene-responsive transcription factor 2"/>
    <property type="match status" value="1"/>
</dbReference>
<evidence type="ECO:0000256" key="1">
    <source>
        <dbReference type="ARBA" id="ARBA00004123"/>
    </source>
</evidence>
<feature type="region of interest" description="Disordered" evidence="7">
    <location>
        <begin position="1"/>
        <end position="46"/>
    </location>
</feature>
<dbReference type="InterPro" id="IPR001471">
    <property type="entry name" value="AP2/ERF_dom"/>
</dbReference>
<evidence type="ECO:0000313" key="9">
    <source>
        <dbReference type="EMBL" id="KAK4273722.1"/>
    </source>
</evidence>
<dbReference type="SUPFAM" id="SSF54171">
    <property type="entry name" value="DNA-binding domain"/>
    <property type="match status" value="1"/>
</dbReference>
<keyword evidence="5" id="KW-0539">Nucleus</keyword>
<keyword evidence="3" id="KW-0238">DNA-binding</keyword>
<evidence type="ECO:0000259" key="8">
    <source>
        <dbReference type="PROSITE" id="PS51032"/>
    </source>
</evidence>
<dbReference type="EMBL" id="JAWXYG010000004">
    <property type="protein sequence ID" value="KAK4273722.1"/>
    <property type="molecule type" value="Genomic_DNA"/>
</dbReference>
<evidence type="ECO:0000256" key="3">
    <source>
        <dbReference type="ARBA" id="ARBA00023125"/>
    </source>
</evidence>
<evidence type="ECO:0000256" key="6">
    <source>
        <dbReference type="ARBA" id="ARBA00024343"/>
    </source>
</evidence>
<dbReference type="AlphaFoldDB" id="A0AAE1JSQ8"/>
<evidence type="ECO:0000256" key="4">
    <source>
        <dbReference type="ARBA" id="ARBA00023163"/>
    </source>
</evidence>
<comment type="similarity">
    <text evidence="6">Belongs to the AP2/ERF transcription factor family. ERF subfamily.</text>
</comment>
<dbReference type="GO" id="GO:0000976">
    <property type="term" value="F:transcription cis-regulatory region binding"/>
    <property type="evidence" value="ECO:0007669"/>
    <property type="project" value="TreeGrafter"/>
</dbReference>
<feature type="domain" description="AP2/ERF" evidence="8">
    <location>
        <begin position="45"/>
        <end position="102"/>
    </location>
</feature>
<evidence type="ECO:0000256" key="7">
    <source>
        <dbReference type="SAM" id="MobiDB-lite"/>
    </source>
</evidence>
<dbReference type="Pfam" id="PF00847">
    <property type="entry name" value="AP2"/>
    <property type="match status" value="1"/>
</dbReference>
<dbReference type="SMART" id="SM00380">
    <property type="entry name" value="AP2"/>
    <property type="match status" value="1"/>
</dbReference>
<keyword evidence="4" id="KW-0804">Transcription</keyword>
<feature type="region of interest" description="Disordered" evidence="7">
    <location>
        <begin position="106"/>
        <end position="129"/>
    </location>
</feature>
<dbReference type="GO" id="GO:0005634">
    <property type="term" value="C:nucleus"/>
    <property type="evidence" value="ECO:0007669"/>
    <property type="project" value="UniProtKB-SubCell"/>
</dbReference>
<evidence type="ECO:0000256" key="2">
    <source>
        <dbReference type="ARBA" id="ARBA00023015"/>
    </source>
</evidence>
<proteinExistence type="inferred from homology"/>
<gene>
    <name evidence="9" type="ORF">QN277_017061</name>
</gene>
<keyword evidence="10" id="KW-1185">Reference proteome</keyword>
<dbReference type="PROSITE" id="PS51032">
    <property type="entry name" value="AP2_ERF"/>
    <property type="match status" value="1"/>
</dbReference>
<feature type="compositionally biased region" description="Low complexity" evidence="7">
    <location>
        <begin position="1"/>
        <end position="22"/>
    </location>
</feature>
<evidence type="ECO:0000256" key="5">
    <source>
        <dbReference type="ARBA" id="ARBA00023242"/>
    </source>
</evidence>
<organism evidence="9 10">
    <name type="scientific">Acacia crassicarpa</name>
    <name type="common">northern wattle</name>
    <dbReference type="NCBI Taxonomy" id="499986"/>
    <lineage>
        <taxon>Eukaryota</taxon>
        <taxon>Viridiplantae</taxon>
        <taxon>Streptophyta</taxon>
        <taxon>Embryophyta</taxon>
        <taxon>Tracheophyta</taxon>
        <taxon>Spermatophyta</taxon>
        <taxon>Magnoliopsida</taxon>
        <taxon>eudicotyledons</taxon>
        <taxon>Gunneridae</taxon>
        <taxon>Pentapetalae</taxon>
        <taxon>rosids</taxon>
        <taxon>fabids</taxon>
        <taxon>Fabales</taxon>
        <taxon>Fabaceae</taxon>
        <taxon>Caesalpinioideae</taxon>
        <taxon>mimosoid clade</taxon>
        <taxon>Acacieae</taxon>
        <taxon>Acacia</taxon>
    </lineage>
</organism>
<dbReference type="Gene3D" id="3.30.730.10">
    <property type="entry name" value="AP2/ERF domain"/>
    <property type="match status" value="1"/>
</dbReference>
<accession>A0AAE1JSQ8</accession>
<sequence length="284" mass="31296">MDDHLSSTVTTVATATPCPTSPNNTKTDSARKSKGKGGPDNNKFRYRGVRQRSWGKWVAEIREPRKRTRKWLGTFATAEDAARAYDRAAIILYGSRAQLNLQPSAASSSHSFSSSRASAPSSSSQTLRPLLPRPSALSVALSSAATSGFLPYGVYPNNTNNTDYIPQMMCPVNNNMVQQHRQVVQLPQKTYQPPESDGNMAGSSNTATSYKDQLLPQQPSNQLQHQNYCMHNDFSSLVSSVGSSLYASQTQTVVAPADLWPLTNEEDYPPSLWDCYNDPFLFDF</sequence>